<dbReference type="InterPro" id="IPR045886">
    <property type="entry name" value="ThiF/MoeB/HesA"/>
</dbReference>
<organism evidence="7">
    <name type="scientific">Chlorella variabilis</name>
    <name type="common">Green alga</name>
    <dbReference type="NCBI Taxonomy" id="554065"/>
    <lineage>
        <taxon>Eukaryota</taxon>
        <taxon>Viridiplantae</taxon>
        <taxon>Chlorophyta</taxon>
        <taxon>core chlorophytes</taxon>
        <taxon>Trebouxiophyceae</taxon>
        <taxon>Chlorellales</taxon>
        <taxon>Chlorellaceae</taxon>
        <taxon>Chlorella clade</taxon>
        <taxon>Chlorella</taxon>
    </lineage>
</organism>
<dbReference type="InParanoid" id="E1Z4K8"/>
<dbReference type="PANTHER" id="PTHR10953">
    <property type="entry name" value="UBIQUITIN-ACTIVATING ENZYME E1"/>
    <property type="match status" value="1"/>
</dbReference>
<dbReference type="OrthoDB" id="1708823at2759"/>
<evidence type="ECO:0000256" key="1">
    <source>
        <dbReference type="ARBA" id="ARBA00005032"/>
    </source>
</evidence>
<proteinExistence type="inferred from homology"/>
<dbReference type="FunCoup" id="E1Z4K8">
    <property type="interactions" value="2091"/>
</dbReference>
<evidence type="ECO:0000256" key="3">
    <source>
        <dbReference type="ARBA" id="ARBA00022786"/>
    </source>
</evidence>
<keyword evidence="3" id="KW-0833">Ubl conjugation pathway</keyword>
<dbReference type="RefSeq" id="XP_005851464.1">
    <property type="nucleotide sequence ID" value="XM_005851402.1"/>
</dbReference>
<dbReference type="GeneID" id="17358478"/>
<dbReference type="Pfam" id="PF00899">
    <property type="entry name" value="ThiF"/>
    <property type="match status" value="1"/>
</dbReference>
<dbReference type="InterPro" id="IPR035985">
    <property type="entry name" value="Ubiquitin-activating_enz"/>
</dbReference>
<evidence type="ECO:0000256" key="4">
    <source>
        <dbReference type="SAM" id="MobiDB-lite"/>
    </source>
</evidence>
<dbReference type="GO" id="GO:0019781">
    <property type="term" value="F:NEDD8 activating enzyme activity"/>
    <property type="evidence" value="ECO:0007669"/>
    <property type="project" value="InterPro"/>
</dbReference>
<dbReference type="KEGG" id="cvr:CHLNCDRAFT_137823"/>
<dbReference type="PANTHER" id="PTHR10953:SF29">
    <property type="entry name" value="NEDD8-ACTIVATING ENZYME E1 REGULATORY SUBUNIT"/>
    <property type="match status" value="1"/>
</dbReference>
<dbReference type="OMA" id="KLITHQY"/>
<dbReference type="InterPro" id="IPR030667">
    <property type="entry name" value="APP-BP1"/>
</dbReference>
<accession>E1Z4K8</accession>
<dbReference type="AlphaFoldDB" id="E1Z4K8"/>
<comment type="pathway">
    <text evidence="1">Protein modification; protein neddylation.</text>
</comment>
<name>E1Z4K8_CHLVA</name>
<dbReference type="Gene3D" id="3.40.50.720">
    <property type="entry name" value="NAD(P)-binding Rossmann-like Domain"/>
    <property type="match status" value="2"/>
</dbReference>
<reference evidence="6 7" key="1">
    <citation type="journal article" date="2010" name="Plant Cell">
        <title>The Chlorella variabilis NC64A genome reveals adaptation to photosymbiosis, coevolution with viruses, and cryptic sex.</title>
        <authorList>
            <person name="Blanc G."/>
            <person name="Duncan G."/>
            <person name="Agarkova I."/>
            <person name="Borodovsky M."/>
            <person name="Gurnon J."/>
            <person name="Kuo A."/>
            <person name="Lindquist E."/>
            <person name="Lucas S."/>
            <person name="Pangilinan J."/>
            <person name="Polle J."/>
            <person name="Salamov A."/>
            <person name="Terry A."/>
            <person name="Yamada T."/>
            <person name="Dunigan D.D."/>
            <person name="Grigoriev I.V."/>
            <person name="Claverie J.M."/>
            <person name="Van Etten J.L."/>
        </authorList>
    </citation>
    <scope>NUCLEOTIDE SEQUENCE [LARGE SCALE GENOMIC DNA]</scope>
    <source>
        <strain evidence="6 7">NC64A</strain>
    </source>
</reference>
<evidence type="ECO:0000256" key="2">
    <source>
        <dbReference type="ARBA" id="ARBA00006868"/>
    </source>
</evidence>
<comment type="similarity">
    <text evidence="2">Belongs to the ubiquitin-activating E1 family. ULA1 subfamily.</text>
</comment>
<dbReference type="STRING" id="554065.E1Z4K8"/>
<dbReference type="eggNOG" id="KOG2016">
    <property type="taxonomic scope" value="Eukaryota"/>
</dbReference>
<evidence type="ECO:0000313" key="6">
    <source>
        <dbReference type="EMBL" id="EFN59362.1"/>
    </source>
</evidence>
<evidence type="ECO:0000259" key="5">
    <source>
        <dbReference type="Pfam" id="PF00899"/>
    </source>
</evidence>
<sequence length="447" mass="47341">MSREASLSGDTSTPTHSLALSGEMAVDKSKRYDRGIRVWGAHGQEALEAARVCLLNAGPTGTEALKNLVLGGIHSFTIVDGAKVTAADLGNNFLLTADSLAGSRARLSNPWPELARYVEGVDLASAEDQLHSHVPYAVLLAKAAKQWQEQHDGKLPGSYPERAAFKDMIRSWQRHIDGIPLEEENFAEAASNAHKVWAPPTVSPELRASPGFWVLVAALRRFIEGEGKGLLPLEGSIPDMHASTQQYLELQRIYRAKADADAAAVEAHARAILEGAGRDPAAIPAADIKHFCKHARYLRLVRCRSLAEETGAGSCRGGALRAALAAEDTAASAALYVLLRAADRFHQTYQRYPGSYDSEVEEDAALLKSQAQALLAECGAGGGAAGVADDLVGEVCRCAAGELHVVAAVVGAVAAQEAIKIVTGQFVPLGGVLIYNAMACTSSVFAF</sequence>
<dbReference type="GO" id="GO:0005737">
    <property type="term" value="C:cytoplasm"/>
    <property type="evidence" value="ECO:0007669"/>
    <property type="project" value="TreeGrafter"/>
</dbReference>
<dbReference type="InterPro" id="IPR000594">
    <property type="entry name" value="ThiF_NAD_FAD-bd"/>
</dbReference>
<dbReference type="PIRSF" id="PIRSF039099">
    <property type="entry name" value="APP-BP1"/>
    <property type="match status" value="1"/>
</dbReference>
<evidence type="ECO:0000313" key="7">
    <source>
        <dbReference type="Proteomes" id="UP000008141"/>
    </source>
</evidence>
<dbReference type="Proteomes" id="UP000008141">
    <property type="component" value="Unassembled WGS sequence"/>
</dbReference>
<dbReference type="EMBL" id="GL433836">
    <property type="protein sequence ID" value="EFN59362.1"/>
    <property type="molecule type" value="Genomic_DNA"/>
</dbReference>
<feature type="domain" description="THIF-type NAD/FAD binding fold" evidence="5">
    <location>
        <begin position="32"/>
        <end position="104"/>
    </location>
</feature>
<keyword evidence="7" id="KW-1185">Reference proteome</keyword>
<gene>
    <name evidence="6" type="ORF">CHLNCDRAFT_137823</name>
</gene>
<dbReference type="GO" id="GO:0045116">
    <property type="term" value="P:protein neddylation"/>
    <property type="evidence" value="ECO:0007669"/>
    <property type="project" value="UniProtKB-UniPathway"/>
</dbReference>
<feature type="region of interest" description="Disordered" evidence="4">
    <location>
        <begin position="1"/>
        <end position="20"/>
    </location>
</feature>
<dbReference type="UniPathway" id="UPA00885"/>
<dbReference type="SUPFAM" id="SSF69572">
    <property type="entry name" value="Activating enzymes of the ubiquitin-like proteins"/>
    <property type="match status" value="1"/>
</dbReference>
<feature type="compositionally biased region" description="Polar residues" evidence="4">
    <location>
        <begin position="8"/>
        <end position="18"/>
    </location>
</feature>
<protein>
    <recommendedName>
        <fullName evidence="5">THIF-type NAD/FAD binding fold domain-containing protein</fullName>
    </recommendedName>
</protein>